<dbReference type="PANTHER" id="PTHR23518">
    <property type="entry name" value="C-METHYLTRANSFERASE"/>
    <property type="match status" value="1"/>
</dbReference>
<gene>
    <name evidence="7" type="ORF">GKQ51_18320</name>
</gene>
<feature type="transmembrane region" description="Helical" evidence="5">
    <location>
        <begin position="219"/>
        <end position="239"/>
    </location>
</feature>
<sequence length="409" mass="42848">MAAPGRPFSFTAGLRALPTGIWALGFGSMLMDISSELIHSLLPLFMVGVLGTSLVTVGIVEGVAEATAAFAKVFSGALSDYLGRRKRLMVFGYALAAFSKPLFPLATSVDWVFAARFADRVGKGIRGAPRDALVADIVLPRLRGAAYGLRQALDSLGAVIGPLLALLFMFWFANDIAAVMWVAVIPAFLTVALLLRYVREPARVGAEEGARPPLRLGDVRRLGGAYWWVVGIGAVFTLARFSEAFLILRVEDVGVPLGLVPLALVVMNLFYALCAYPAGQAADRLDARRLLLLSLLLLILADLLLAGAGSPWLAFAGAALWGLHMAFSQGLLAKLVADSAPLALRGTAFGFFNLLSGLALLAASVIAGTLWQQFGAAATFLAGAAFAALAALGLLAWRVPGGPGDGAGR</sequence>
<evidence type="ECO:0000256" key="2">
    <source>
        <dbReference type="ARBA" id="ARBA00022692"/>
    </source>
</evidence>
<dbReference type="Pfam" id="PF07690">
    <property type="entry name" value="MFS_1"/>
    <property type="match status" value="2"/>
</dbReference>
<evidence type="ECO:0000313" key="7">
    <source>
        <dbReference type="EMBL" id="QQE88179.1"/>
    </source>
</evidence>
<dbReference type="Gene3D" id="1.20.1250.20">
    <property type="entry name" value="MFS general substrate transporter like domains"/>
    <property type="match status" value="2"/>
</dbReference>
<protein>
    <submittedName>
        <fullName evidence="7">MFS transporter</fullName>
    </submittedName>
</protein>
<feature type="transmembrane region" description="Helical" evidence="5">
    <location>
        <begin position="12"/>
        <end position="30"/>
    </location>
</feature>
<evidence type="ECO:0000256" key="1">
    <source>
        <dbReference type="ARBA" id="ARBA00004141"/>
    </source>
</evidence>
<feature type="domain" description="Major facilitator superfamily (MFS) profile" evidence="6">
    <location>
        <begin position="20"/>
        <end position="402"/>
    </location>
</feature>
<feature type="transmembrane region" description="Helical" evidence="5">
    <location>
        <begin position="42"/>
        <end position="60"/>
    </location>
</feature>
<reference evidence="7 8" key="1">
    <citation type="submission" date="2020-12" db="EMBL/GenBank/DDBJ databases">
        <title>Genomic Analysis and Response surface optimization of nitrogen-fixing conditions for A. chroococcum strain HR1, Isolation from rhizosphere soil.</title>
        <authorList>
            <person name="Li J."/>
            <person name="Yang H."/>
            <person name="Liu H."/>
            <person name="Wang C."/>
            <person name="Tian Y."/>
            <person name="Lu X.Y."/>
        </authorList>
    </citation>
    <scope>NUCLEOTIDE SEQUENCE [LARGE SCALE GENOMIC DNA]</scope>
    <source>
        <strain evidence="7 8">HR1</strain>
    </source>
</reference>
<evidence type="ECO:0000259" key="6">
    <source>
        <dbReference type="PROSITE" id="PS50850"/>
    </source>
</evidence>
<dbReference type="EMBL" id="CP066310">
    <property type="protein sequence ID" value="QQE88179.1"/>
    <property type="molecule type" value="Genomic_DNA"/>
</dbReference>
<dbReference type="InterPro" id="IPR036259">
    <property type="entry name" value="MFS_trans_sf"/>
</dbReference>
<dbReference type="GO" id="GO:0022857">
    <property type="term" value="F:transmembrane transporter activity"/>
    <property type="evidence" value="ECO:0007669"/>
    <property type="project" value="InterPro"/>
</dbReference>
<feature type="transmembrane region" description="Helical" evidence="5">
    <location>
        <begin position="377"/>
        <end position="397"/>
    </location>
</feature>
<dbReference type="SUPFAM" id="SSF103473">
    <property type="entry name" value="MFS general substrate transporter"/>
    <property type="match status" value="1"/>
</dbReference>
<feature type="transmembrane region" description="Helical" evidence="5">
    <location>
        <begin position="178"/>
        <end position="198"/>
    </location>
</feature>
<dbReference type="PROSITE" id="PS00216">
    <property type="entry name" value="SUGAR_TRANSPORT_1"/>
    <property type="match status" value="1"/>
</dbReference>
<dbReference type="PANTHER" id="PTHR23518:SF2">
    <property type="entry name" value="MAJOR FACILITATOR SUPERFAMILY TRANSPORTER"/>
    <property type="match status" value="1"/>
</dbReference>
<organism evidence="7 8">
    <name type="scientific">Azotobacter chroococcum</name>
    <dbReference type="NCBI Taxonomy" id="353"/>
    <lineage>
        <taxon>Bacteria</taxon>
        <taxon>Pseudomonadati</taxon>
        <taxon>Pseudomonadota</taxon>
        <taxon>Gammaproteobacteria</taxon>
        <taxon>Pseudomonadales</taxon>
        <taxon>Pseudomonadaceae</taxon>
        <taxon>Azotobacter</taxon>
    </lineage>
</organism>
<dbReference type="InterPro" id="IPR005829">
    <property type="entry name" value="Sugar_transporter_CS"/>
</dbReference>
<dbReference type="Proteomes" id="UP000596192">
    <property type="component" value="Chromosome"/>
</dbReference>
<name>A0AAP9YCA2_9GAMM</name>
<accession>A0AAP9YCA2</accession>
<evidence type="ECO:0000256" key="3">
    <source>
        <dbReference type="ARBA" id="ARBA00022989"/>
    </source>
</evidence>
<feature type="transmembrane region" description="Helical" evidence="5">
    <location>
        <begin position="152"/>
        <end position="172"/>
    </location>
</feature>
<dbReference type="RefSeq" id="WP_131349805.1">
    <property type="nucleotide sequence ID" value="NZ_CP066310.1"/>
</dbReference>
<evidence type="ECO:0000256" key="5">
    <source>
        <dbReference type="SAM" id="Phobius"/>
    </source>
</evidence>
<keyword evidence="4 5" id="KW-0472">Membrane</keyword>
<keyword evidence="2 5" id="KW-0812">Transmembrane</keyword>
<feature type="transmembrane region" description="Helical" evidence="5">
    <location>
        <begin position="349"/>
        <end position="371"/>
    </location>
</feature>
<dbReference type="InterPro" id="IPR020846">
    <property type="entry name" value="MFS_dom"/>
</dbReference>
<proteinExistence type="predicted"/>
<dbReference type="GO" id="GO:0016020">
    <property type="term" value="C:membrane"/>
    <property type="evidence" value="ECO:0007669"/>
    <property type="project" value="UniProtKB-SubCell"/>
</dbReference>
<keyword evidence="3 5" id="KW-1133">Transmembrane helix</keyword>
<dbReference type="InterPro" id="IPR011701">
    <property type="entry name" value="MFS"/>
</dbReference>
<comment type="subcellular location">
    <subcellularLocation>
        <location evidence="1">Membrane</location>
        <topology evidence="1">Multi-pass membrane protein</topology>
    </subcellularLocation>
</comment>
<evidence type="ECO:0000313" key="8">
    <source>
        <dbReference type="Proteomes" id="UP000596192"/>
    </source>
</evidence>
<feature type="transmembrane region" description="Helical" evidence="5">
    <location>
        <begin position="290"/>
        <end position="308"/>
    </location>
</feature>
<dbReference type="AlphaFoldDB" id="A0AAP9YCA2"/>
<feature type="transmembrane region" description="Helical" evidence="5">
    <location>
        <begin position="259"/>
        <end position="278"/>
    </location>
</feature>
<dbReference type="CDD" id="cd17370">
    <property type="entry name" value="MFS_MJ1317_like"/>
    <property type="match status" value="1"/>
</dbReference>
<evidence type="ECO:0000256" key="4">
    <source>
        <dbReference type="ARBA" id="ARBA00023136"/>
    </source>
</evidence>
<dbReference type="PROSITE" id="PS50850">
    <property type="entry name" value="MFS"/>
    <property type="match status" value="1"/>
</dbReference>